<dbReference type="OrthoDB" id="7754674at2759"/>
<sequence length="38" mass="4542">MQSWSIVLFVPMLYSDKITVEENEQIRQECGAHFLREN</sequence>
<name>A0A0N4X868_HAEPC</name>
<accession>A0A0N4X868</accession>
<protein>
    <submittedName>
        <fullName evidence="1 3">Uncharacterized protein</fullName>
    </submittedName>
</protein>
<reference evidence="3" key="1">
    <citation type="submission" date="2017-02" db="UniProtKB">
        <authorList>
            <consortium name="WormBaseParasite"/>
        </authorList>
    </citation>
    <scope>IDENTIFICATION</scope>
</reference>
<dbReference type="WBParaSite" id="HPLM_0002056001-mRNA-1">
    <property type="protein sequence ID" value="HPLM_0002056001-mRNA-1"/>
    <property type="gene ID" value="HPLM_0002056001"/>
</dbReference>
<dbReference type="AlphaFoldDB" id="A0A0N4X868"/>
<gene>
    <name evidence="1" type="ORF">HPLM_LOCUS20552</name>
</gene>
<evidence type="ECO:0000313" key="1">
    <source>
        <dbReference type="EMBL" id="VDO84581.1"/>
    </source>
</evidence>
<evidence type="ECO:0000313" key="2">
    <source>
        <dbReference type="Proteomes" id="UP000268014"/>
    </source>
</evidence>
<organism evidence="3">
    <name type="scientific">Haemonchus placei</name>
    <name type="common">Barber's pole worm</name>
    <dbReference type="NCBI Taxonomy" id="6290"/>
    <lineage>
        <taxon>Eukaryota</taxon>
        <taxon>Metazoa</taxon>
        <taxon>Ecdysozoa</taxon>
        <taxon>Nematoda</taxon>
        <taxon>Chromadorea</taxon>
        <taxon>Rhabditida</taxon>
        <taxon>Rhabditina</taxon>
        <taxon>Rhabditomorpha</taxon>
        <taxon>Strongyloidea</taxon>
        <taxon>Trichostrongylidae</taxon>
        <taxon>Haemonchus</taxon>
    </lineage>
</organism>
<evidence type="ECO:0000313" key="3">
    <source>
        <dbReference type="WBParaSite" id="HPLM_0002056001-mRNA-1"/>
    </source>
</evidence>
<reference evidence="1 2" key="2">
    <citation type="submission" date="2018-11" db="EMBL/GenBank/DDBJ databases">
        <authorList>
            <consortium name="Pathogen Informatics"/>
        </authorList>
    </citation>
    <scope>NUCLEOTIDE SEQUENCE [LARGE SCALE GENOMIC DNA]</scope>
    <source>
        <strain evidence="1 2">MHpl1</strain>
    </source>
</reference>
<dbReference type="EMBL" id="UZAF01022332">
    <property type="protein sequence ID" value="VDO84581.1"/>
    <property type="molecule type" value="Genomic_DNA"/>
</dbReference>
<keyword evidence="2" id="KW-1185">Reference proteome</keyword>
<dbReference type="Proteomes" id="UP000268014">
    <property type="component" value="Unassembled WGS sequence"/>
</dbReference>
<proteinExistence type="predicted"/>